<dbReference type="HOGENOM" id="CLU_012817_10_6_7"/>
<dbReference type="GO" id="GO:1990281">
    <property type="term" value="C:efflux pump complex"/>
    <property type="evidence" value="ECO:0007669"/>
    <property type="project" value="TreeGrafter"/>
</dbReference>
<evidence type="ECO:0000256" key="1">
    <source>
        <dbReference type="ARBA" id="ARBA00004442"/>
    </source>
</evidence>
<keyword evidence="3" id="KW-0813">Transport</keyword>
<evidence type="ECO:0000256" key="3">
    <source>
        <dbReference type="ARBA" id="ARBA00022448"/>
    </source>
</evidence>
<evidence type="ECO:0000256" key="2">
    <source>
        <dbReference type="ARBA" id="ARBA00007613"/>
    </source>
</evidence>
<dbReference type="Gene3D" id="1.20.1600.10">
    <property type="entry name" value="Outer membrane efflux proteins (OEP)"/>
    <property type="match status" value="1"/>
</dbReference>
<gene>
    <name evidence="10" type="ordered locus">Dole_1629</name>
</gene>
<sequence>MKYLFRIQQLTRRLPVLFALAAAVLFATILPCGHSSAAETLTWQDCVQEALARHPELAVSRESLNQALADRDIAKSPGRPQVAANASSSRGDRDDAAATTSHSFGISARQMLYDGKKTTHQVSAAEAAVTSRQYTHDVTSSRIRLQLRTAFVDLLHARELLNISEEIARRRRQNLELVRLRHDAGREHRGSLLSARANVAQAEYEIRSARREVSLAMWRLARELGRDGTASVTVAGELSVPPADAGMPDFEALTADNPFLKELIAQKEVSLASRDAVKSGFFPQVYADASAGRSDSDWPPDRDQWSVGLSVSVPLFEGGSRFAEMRKAGARVRQAEAQATSGRAETLHTLRDAWIAFQNAVDRVAVGRAFVEASEERAKIAQVEYSNGLITFDTWAIIEDDLERDRKNYLTFLANALVAEAYWVQAKGVTLEHDLEKN</sequence>
<comment type="subcellular location">
    <subcellularLocation>
        <location evidence="1">Cell outer membrane</location>
    </subcellularLocation>
</comment>
<comment type="similarity">
    <text evidence="2">Belongs to the outer membrane factor (OMF) (TC 1.B.17) family.</text>
</comment>
<keyword evidence="11" id="KW-1185">Reference proteome</keyword>
<feature type="signal peptide" evidence="9">
    <location>
        <begin position="1"/>
        <end position="37"/>
    </location>
</feature>
<reference evidence="10 11" key="1">
    <citation type="submission" date="2007-10" db="EMBL/GenBank/DDBJ databases">
        <title>Complete sequence of Desulfococcus oleovorans Hxd3.</title>
        <authorList>
            <consortium name="US DOE Joint Genome Institute"/>
            <person name="Copeland A."/>
            <person name="Lucas S."/>
            <person name="Lapidus A."/>
            <person name="Barry K."/>
            <person name="Glavina del Rio T."/>
            <person name="Dalin E."/>
            <person name="Tice H."/>
            <person name="Pitluck S."/>
            <person name="Kiss H."/>
            <person name="Brettin T."/>
            <person name="Bruce D."/>
            <person name="Detter J.C."/>
            <person name="Han C."/>
            <person name="Schmutz J."/>
            <person name="Larimer F."/>
            <person name="Land M."/>
            <person name="Hauser L."/>
            <person name="Kyrpides N."/>
            <person name="Kim E."/>
            <person name="Wawrik B."/>
            <person name="Richardson P."/>
        </authorList>
    </citation>
    <scope>NUCLEOTIDE SEQUENCE [LARGE SCALE GENOMIC DNA]</scope>
    <source>
        <strain evidence="11">DSM 6200 / JCM 39069 / Hxd3</strain>
    </source>
</reference>
<dbReference type="Proteomes" id="UP000008561">
    <property type="component" value="Chromosome"/>
</dbReference>
<accession>A9A0D3</accession>
<evidence type="ECO:0000313" key="10">
    <source>
        <dbReference type="EMBL" id="ABW67433.1"/>
    </source>
</evidence>
<dbReference type="InterPro" id="IPR051906">
    <property type="entry name" value="TolC-like"/>
</dbReference>
<keyword evidence="4" id="KW-1134">Transmembrane beta strand</keyword>
<dbReference type="SUPFAM" id="SSF56954">
    <property type="entry name" value="Outer membrane efflux proteins (OEP)"/>
    <property type="match status" value="1"/>
</dbReference>
<dbReference type="KEGG" id="dol:Dole_1629"/>
<dbReference type="EMBL" id="CP000859">
    <property type="protein sequence ID" value="ABW67433.1"/>
    <property type="molecule type" value="Genomic_DNA"/>
</dbReference>
<evidence type="ECO:0000256" key="5">
    <source>
        <dbReference type="ARBA" id="ARBA00022692"/>
    </source>
</evidence>
<dbReference type="eggNOG" id="COG1538">
    <property type="taxonomic scope" value="Bacteria"/>
</dbReference>
<dbReference type="GO" id="GO:0009279">
    <property type="term" value="C:cell outer membrane"/>
    <property type="evidence" value="ECO:0007669"/>
    <property type="project" value="UniProtKB-SubCell"/>
</dbReference>
<evidence type="ECO:0000256" key="9">
    <source>
        <dbReference type="SAM" id="SignalP"/>
    </source>
</evidence>
<evidence type="ECO:0000313" key="11">
    <source>
        <dbReference type="Proteomes" id="UP000008561"/>
    </source>
</evidence>
<dbReference type="InterPro" id="IPR003423">
    <property type="entry name" value="OMP_efflux"/>
</dbReference>
<dbReference type="PANTHER" id="PTHR30026:SF20">
    <property type="entry name" value="OUTER MEMBRANE PROTEIN TOLC"/>
    <property type="match status" value="1"/>
</dbReference>
<evidence type="ECO:0000256" key="6">
    <source>
        <dbReference type="ARBA" id="ARBA00023136"/>
    </source>
</evidence>
<protein>
    <submittedName>
        <fullName evidence="10">Outer membrane efflux protein</fullName>
    </submittedName>
</protein>
<evidence type="ECO:0000256" key="8">
    <source>
        <dbReference type="SAM" id="MobiDB-lite"/>
    </source>
</evidence>
<evidence type="ECO:0000256" key="4">
    <source>
        <dbReference type="ARBA" id="ARBA00022452"/>
    </source>
</evidence>
<keyword evidence="9" id="KW-0732">Signal</keyword>
<dbReference type="OrthoDB" id="9814032at2"/>
<dbReference type="Pfam" id="PF02321">
    <property type="entry name" value="OEP"/>
    <property type="match status" value="2"/>
</dbReference>
<dbReference type="AlphaFoldDB" id="A9A0D3"/>
<keyword evidence="7" id="KW-0998">Cell outer membrane</keyword>
<feature type="region of interest" description="Disordered" evidence="8">
    <location>
        <begin position="70"/>
        <end position="100"/>
    </location>
</feature>
<feature type="chain" id="PRO_5002734139" evidence="9">
    <location>
        <begin position="38"/>
        <end position="438"/>
    </location>
</feature>
<keyword evidence="6" id="KW-0472">Membrane</keyword>
<keyword evidence="5" id="KW-0812">Transmembrane</keyword>
<evidence type="ECO:0000256" key="7">
    <source>
        <dbReference type="ARBA" id="ARBA00023237"/>
    </source>
</evidence>
<proteinExistence type="inferred from homology"/>
<dbReference type="STRING" id="96561.Dole_1629"/>
<name>A9A0D3_DESOH</name>
<dbReference type="RefSeq" id="WP_012175049.1">
    <property type="nucleotide sequence ID" value="NC_009943.1"/>
</dbReference>
<dbReference type="GO" id="GO:0015288">
    <property type="term" value="F:porin activity"/>
    <property type="evidence" value="ECO:0007669"/>
    <property type="project" value="TreeGrafter"/>
</dbReference>
<dbReference type="PANTHER" id="PTHR30026">
    <property type="entry name" value="OUTER MEMBRANE PROTEIN TOLC"/>
    <property type="match status" value="1"/>
</dbReference>
<organism evidence="10 11">
    <name type="scientific">Desulfosudis oleivorans (strain DSM 6200 / JCM 39069 / Hxd3)</name>
    <name type="common">Desulfococcus oleovorans</name>
    <dbReference type="NCBI Taxonomy" id="96561"/>
    <lineage>
        <taxon>Bacteria</taxon>
        <taxon>Pseudomonadati</taxon>
        <taxon>Thermodesulfobacteriota</taxon>
        <taxon>Desulfobacteria</taxon>
        <taxon>Desulfobacterales</taxon>
        <taxon>Desulfosudaceae</taxon>
        <taxon>Desulfosudis</taxon>
    </lineage>
</organism>
<dbReference type="GO" id="GO:0015562">
    <property type="term" value="F:efflux transmembrane transporter activity"/>
    <property type="evidence" value="ECO:0007669"/>
    <property type="project" value="InterPro"/>
</dbReference>